<proteinExistence type="predicted"/>
<organism evidence="1 2">
    <name type="scientific">Paxillus rubicundulus Ve08.2h10</name>
    <dbReference type="NCBI Taxonomy" id="930991"/>
    <lineage>
        <taxon>Eukaryota</taxon>
        <taxon>Fungi</taxon>
        <taxon>Dikarya</taxon>
        <taxon>Basidiomycota</taxon>
        <taxon>Agaricomycotina</taxon>
        <taxon>Agaricomycetes</taxon>
        <taxon>Agaricomycetidae</taxon>
        <taxon>Boletales</taxon>
        <taxon>Paxilineae</taxon>
        <taxon>Paxillaceae</taxon>
        <taxon>Paxillus</taxon>
    </lineage>
</organism>
<sequence>MSVTAEGAYSPVSTSSSGLCSCYYEVTVALRNQPASAGHHVQSTTKRAAQLSPLTKPLSKPSLACRKEPELLSETGVLLHKFPYLSEVAELLRSVKFMKVIQYLTGGKDGGDETDTMVKIFDQMSLREYQVITQIMESNVRAKKLRFMHIAFEGILIVEFPRSAHEIPLSELRGALAPLIEQIPYYDMLVHPLVEMNLSLRSSSGDFNAPPDLSICLAHLSGRRLKPTFICIGECTFSQDKETLLKKLQLKVDARSEIMMVVMIILTETSPYCSFKEDLTAWHTSRHHSKCSSFKEFLDMIETIDEDSKWLGPITVANHTWCHISNVNYHVWVKDGEEKINISTQSTRTVAAHGTLFLKIDMDTVDIVFHQGLLKFRDTMIQFSKRLDPKADTSLLSAMDILWDFNWNLTLLKDPTSHSL</sequence>
<gene>
    <name evidence="1" type="ORF">PAXRUDRAFT_20422</name>
</gene>
<dbReference type="Proteomes" id="UP000054538">
    <property type="component" value="Unassembled WGS sequence"/>
</dbReference>
<evidence type="ECO:0000313" key="1">
    <source>
        <dbReference type="EMBL" id="KIK73868.1"/>
    </source>
</evidence>
<name>A0A0D0CEB6_9AGAM</name>
<protein>
    <submittedName>
        <fullName evidence="1">Uncharacterized protein</fullName>
    </submittedName>
</protein>
<accession>A0A0D0CEB6</accession>
<dbReference type="AlphaFoldDB" id="A0A0D0CEB6"/>
<reference evidence="2" key="2">
    <citation type="submission" date="2015-01" db="EMBL/GenBank/DDBJ databases">
        <title>Evolutionary Origins and Diversification of the Mycorrhizal Mutualists.</title>
        <authorList>
            <consortium name="DOE Joint Genome Institute"/>
            <consortium name="Mycorrhizal Genomics Consortium"/>
            <person name="Kohler A."/>
            <person name="Kuo A."/>
            <person name="Nagy L.G."/>
            <person name="Floudas D."/>
            <person name="Copeland A."/>
            <person name="Barry K.W."/>
            <person name="Cichocki N."/>
            <person name="Veneault-Fourrey C."/>
            <person name="LaButti K."/>
            <person name="Lindquist E.A."/>
            <person name="Lipzen A."/>
            <person name="Lundell T."/>
            <person name="Morin E."/>
            <person name="Murat C."/>
            <person name="Riley R."/>
            <person name="Ohm R."/>
            <person name="Sun H."/>
            <person name="Tunlid A."/>
            <person name="Henrissat B."/>
            <person name="Grigoriev I.V."/>
            <person name="Hibbett D.S."/>
            <person name="Martin F."/>
        </authorList>
    </citation>
    <scope>NUCLEOTIDE SEQUENCE [LARGE SCALE GENOMIC DNA]</scope>
    <source>
        <strain evidence="2">Ve08.2h10</strain>
    </source>
</reference>
<dbReference type="OrthoDB" id="2692005at2759"/>
<evidence type="ECO:0000313" key="2">
    <source>
        <dbReference type="Proteomes" id="UP000054538"/>
    </source>
</evidence>
<keyword evidence="2" id="KW-1185">Reference proteome</keyword>
<dbReference type="EMBL" id="KN829356">
    <property type="protein sequence ID" value="KIK73868.1"/>
    <property type="molecule type" value="Genomic_DNA"/>
</dbReference>
<dbReference type="InParanoid" id="A0A0D0CEB6"/>
<dbReference type="HOGENOM" id="CLU_654000_0_0_1"/>
<reference evidence="1 2" key="1">
    <citation type="submission" date="2014-04" db="EMBL/GenBank/DDBJ databases">
        <authorList>
            <consortium name="DOE Joint Genome Institute"/>
            <person name="Kuo A."/>
            <person name="Kohler A."/>
            <person name="Jargeat P."/>
            <person name="Nagy L.G."/>
            <person name="Floudas D."/>
            <person name="Copeland A."/>
            <person name="Barry K.W."/>
            <person name="Cichocki N."/>
            <person name="Veneault-Fourrey C."/>
            <person name="LaButti K."/>
            <person name="Lindquist E.A."/>
            <person name="Lipzen A."/>
            <person name="Lundell T."/>
            <person name="Morin E."/>
            <person name="Murat C."/>
            <person name="Sun H."/>
            <person name="Tunlid A."/>
            <person name="Henrissat B."/>
            <person name="Grigoriev I.V."/>
            <person name="Hibbett D.S."/>
            <person name="Martin F."/>
            <person name="Nordberg H.P."/>
            <person name="Cantor M.N."/>
            <person name="Hua S.X."/>
        </authorList>
    </citation>
    <scope>NUCLEOTIDE SEQUENCE [LARGE SCALE GENOMIC DNA]</scope>
    <source>
        <strain evidence="1 2">Ve08.2h10</strain>
    </source>
</reference>